<feature type="domain" description="FMN-binding" evidence="3">
    <location>
        <begin position="76"/>
        <end position="168"/>
    </location>
</feature>
<gene>
    <name evidence="4" type="ORF">FC59_GL000142</name>
</gene>
<sequence>MKAKKIIYGISVATLSTLMLTACSTTASNSNSSKSSSSSKAKTTQVVKKQKVGKQIAGAKLKDGTYKLVEDNYDHGYKVKMSMTVKGGKVTDATYDQVNKDGKSKTQDASYEKQMKKYSKVGPKEYINTLSKEFKANGANINGIQVVSGATSSSDSMRNYASQLVQAAQKGDTATIHINNNAKYKDGTYKLETLNYDHGYHQVYTLTIKNGKISDLKYDQVNKKGQSKTQNASYEKQMKKYSKVGPKEYIKKLRKEFLDNDGDMEKVQVVSGATESSNDFITYVSQLLNAAQKGNTKTIKVDNILYKE</sequence>
<dbReference type="Proteomes" id="UP000051307">
    <property type="component" value="Unassembled WGS sequence"/>
</dbReference>
<dbReference type="SMART" id="SM00900">
    <property type="entry name" value="FMN_bind"/>
    <property type="match status" value="2"/>
</dbReference>
<keyword evidence="2" id="KW-0732">Signal</keyword>
<dbReference type="eggNOG" id="COG4939">
    <property type="taxonomic scope" value="Bacteria"/>
</dbReference>
<dbReference type="OrthoDB" id="1937675at2"/>
<dbReference type="EMBL" id="AZFU01000011">
    <property type="protein sequence ID" value="KRM05444.1"/>
    <property type="molecule type" value="Genomic_DNA"/>
</dbReference>
<accession>A0A0R1VQ85</accession>
<proteinExistence type="predicted"/>
<dbReference type="PROSITE" id="PS51257">
    <property type="entry name" value="PROKAR_LIPOPROTEIN"/>
    <property type="match status" value="1"/>
</dbReference>
<comment type="caution">
    <text evidence="4">The sequence shown here is derived from an EMBL/GenBank/DDBJ whole genome shotgun (WGS) entry which is preliminary data.</text>
</comment>
<evidence type="ECO:0000313" key="4">
    <source>
        <dbReference type="EMBL" id="KRM05444.1"/>
    </source>
</evidence>
<dbReference type="InterPro" id="IPR049652">
    <property type="entry name" value="PplA-like"/>
</dbReference>
<reference evidence="4 5" key="1">
    <citation type="journal article" date="2015" name="Genome Announc.">
        <title>Expanding the biotechnology potential of lactobacilli through comparative genomics of 213 strains and associated genera.</title>
        <authorList>
            <person name="Sun Z."/>
            <person name="Harris H.M."/>
            <person name="McCann A."/>
            <person name="Guo C."/>
            <person name="Argimon S."/>
            <person name="Zhang W."/>
            <person name="Yang X."/>
            <person name="Jeffery I.B."/>
            <person name="Cooney J.C."/>
            <person name="Kagawa T.F."/>
            <person name="Liu W."/>
            <person name="Song Y."/>
            <person name="Salvetti E."/>
            <person name="Wrobel A."/>
            <person name="Rasinkangas P."/>
            <person name="Parkhill J."/>
            <person name="Rea M.C."/>
            <person name="O'Sullivan O."/>
            <person name="Ritari J."/>
            <person name="Douillard F.P."/>
            <person name="Paul Ross R."/>
            <person name="Yang R."/>
            <person name="Briner A.E."/>
            <person name="Felis G.E."/>
            <person name="de Vos W.M."/>
            <person name="Barrangou R."/>
            <person name="Klaenhammer T.R."/>
            <person name="Caufield P.W."/>
            <person name="Cui Y."/>
            <person name="Zhang H."/>
            <person name="O'Toole P.W."/>
        </authorList>
    </citation>
    <scope>NUCLEOTIDE SEQUENCE [LARGE SCALE GENOMIC DNA]</scope>
    <source>
        <strain evidence="4 5">DSM 16761</strain>
    </source>
</reference>
<dbReference type="NCBIfam" id="NF041941">
    <property type="entry name" value="lipo_FMN_PplA"/>
    <property type="match status" value="1"/>
</dbReference>
<name>A0A0R1VQ85_9LACO</name>
<evidence type="ECO:0000259" key="3">
    <source>
        <dbReference type="SMART" id="SM00900"/>
    </source>
</evidence>
<evidence type="ECO:0000313" key="5">
    <source>
        <dbReference type="Proteomes" id="UP000051307"/>
    </source>
</evidence>
<feature type="region of interest" description="Disordered" evidence="1">
    <location>
        <begin position="27"/>
        <end position="46"/>
    </location>
</feature>
<dbReference type="Gene3D" id="3.90.1010.20">
    <property type="match status" value="2"/>
</dbReference>
<protein>
    <submittedName>
        <fullName evidence="4">FMN-binding domain protein</fullName>
    </submittedName>
</protein>
<dbReference type="RefSeq" id="WP_025015085.1">
    <property type="nucleotide sequence ID" value="NZ_AZFU01000011.1"/>
</dbReference>
<feature type="chain" id="PRO_5038509651" evidence="2">
    <location>
        <begin position="28"/>
        <end position="308"/>
    </location>
</feature>
<dbReference type="PATRIC" id="fig|1423767.3.peg.150"/>
<dbReference type="GO" id="GO:0010181">
    <property type="term" value="F:FMN binding"/>
    <property type="evidence" value="ECO:0007669"/>
    <property type="project" value="InterPro"/>
</dbReference>
<dbReference type="Pfam" id="PF04205">
    <property type="entry name" value="FMN_bind"/>
    <property type="match status" value="2"/>
</dbReference>
<dbReference type="GO" id="GO:0016020">
    <property type="term" value="C:membrane"/>
    <property type="evidence" value="ECO:0007669"/>
    <property type="project" value="InterPro"/>
</dbReference>
<evidence type="ECO:0000256" key="1">
    <source>
        <dbReference type="SAM" id="MobiDB-lite"/>
    </source>
</evidence>
<dbReference type="InterPro" id="IPR007329">
    <property type="entry name" value="FMN-bd"/>
</dbReference>
<feature type="signal peptide" evidence="2">
    <location>
        <begin position="1"/>
        <end position="27"/>
    </location>
</feature>
<dbReference type="AlphaFoldDB" id="A0A0R1VQ85"/>
<evidence type="ECO:0000256" key="2">
    <source>
        <dbReference type="SAM" id="SignalP"/>
    </source>
</evidence>
<feature type="domain" description="FMN-binding" evidence="3">
    <location>
        <begin position="199"/>
        <end position="291"/>
    </location>
</feature>
<organism evidence="4 5">
    <name type="scientific">Lactobacillus kitasatonis DSM 16761 = JCM 1039</name>
    <dbReference type="NCBI Taxonomy" id="1423767"/>
    <lineage>
        <taxon>Bacteria</taxon>
        <taxon>Bacillati</taxon>
        <taxon>Bacillota</taxon>
        <taxon>Bacilli</taxon>
        <taxon>Lactobacillales</taxon>
        <taxon>Lactobacillaceae</taxon>
        <taxon>Lactobacillus</taxon>
    </lineage>
</organism>